<keyword evidence="3" id="KW-1003">Cell membrane</keyword>
<feature type="transmembrane region" description="Helical" evidence="7">
    <location>
        <begin position="114"/>
        <end position="137"/>
    </location>
</feature>
<keyword evidence="4 7" id="KW-0812">Transmembrane</keyword>
<evidence type="ECO:0000259" key="8">
    <source>
        <dbReference type="PROSITE" id="PS50928"/>
    </source>
</evidence>
<sequence>MQGVTLRRAGRRIWRKRQLYFLLLPALVSVAIFHYIPIYGVQIAFKDFKSSRGIWGSPWVGLEHFVRFITYVDFWKIVRNTVMISLSSLLAFPCPILFALLINEIGNTAYKRTVQMISFAPHFISTVVVCSMTLLFLSRSNGVINNIIALFGGERRDFISDPALFAPIYVISGVWQNLGWDSIIYIAALSSVPMELYEAARIDGANRMGIVAHINIPMILPTAIILLILNTGSLLSVGFEKIYLLQNSLNLGVSRVISTYTYEIGLEGGQFSYSTAIGLFNNIVNILFILCVNAIARRVTQVGLW</sequence>
<keyword evidence="2 7" id="KW-0813">Transport</keyword>
<dbReference type="GO" id="GO:0005886">
    <property type="term" value="C:plasma membrane"/>
    <property type="evidence" value="ECO:0007669"/>
    <property type="project" value="UniProtKB-SubCell"/>
</dbReference>
<reference evidence="9" key="1">
    <citation type="submission" date="2020-10" db="EMBL/GenBank/DDBJ databases">
        <authorList>
            <person name="Gilroy R."/>
        </authorList>
    </citation>
    <scope>NUCLEOTIDE SEQUENCE</scope>
    <source>
        <strain evidence="9">CHK183-6373</strain>
    </source>
</reference>
<evidence type="ECO:0000313" key="10">
    <source>
        <dbReference type="Proteomes" id="UP000886884"/>
    </source>
</evidence>
<dbReference type="PANTHER" id="PTHR43227">
    <property type="entry name" value="BLL4140 PROTEIN"/>
    <property type="match status" value="1"/>
</dbReference>
<evidence type="ECO:0000256" key="3">
    <source>
        <dbReference type="ARBA" id="ARBA00022475"/>
    </source>
</evidence>
<dbReference type="EMBL" id="DVOT01000050">
    <property type="protein sequence ID" value="HIV26847.1"/>
    <property type="molecule type" value="Genomic_DNA"/>
</dbReference>
<evidence type="ECO:0000256" key="6">
    <source>
        <dbReference type="ARBA" id="ARBA00023136"/>
    </source>
</evidence>
<dbReference type="GO" id="GO:0055085">
    <property type="term" value="P:transmembrane transport"/>
    <property type="evidence" value="ECO:0007669"/>
    <property type="project" value="InterPro"/>
</dbReference>
<name>A0A9D1TCK0_9FIRM</name>
<evidence type="ECO:0000256" key="2">
    <source>
        <dbReference type="ARBA" id="ARBA00022448"/>
    </source>
</evidence>
<feature type="transmembrane region" description="Helical" evidence="7">
    <location>
        <begin position="210"/>
        <end position="229"/>
    </location>
</feature>
<dbReference type="SUPFAM" id="SSF161098">
    <property type="entry name" value="MetI-like"/>
    <property type="match status" value="1"/>
</dbReference>
<protein>
    <submittedName>
        <fullName evidence="9">Sugar ABC transporter permease</fullName>
    </submittedName>
</protein>
<evidence type="ECO:0000256" key="1">
    <source>
        <dbReference type="ARBA" id="ARBA00004651"/>
    </source>
</evidence>
<feature type="transmembrane region" description="Helical" evidence="7">
    <location>
        <begin position="20"/>
        <end position="41"/>
    </location>
</feature>
<evidence type="ECO:0000256" key="7">
    <source>
        <dbReference type="RuleBase" id="RU363032"/>
    </source>
</evidence>
<dbReference type="Proteomes" id="UP000886884">
    <property type="component" value="Unassembled WGS sequence"/>
</dbReference>
<feature type="domain" description="ABC transmembrane type-1" evidence="8">
    <location>
        <begin position="77"/>
        <end position="292"/>
    </location>
</feature>
<gene>
    <name evidence="9" type="ORF">IAA64_02675</name>
</gene>
<keyword evidence="5 7" id="KW-1133">Transmembrane helix</keyword>
<proteinExistence type="inferred from homology"/>
<feature type="transmembrane region" description="Helical" evidence="7">
    <location>
        <begin position="82"/>
        <end position="102"/>
    </location>
</feature>
<comment type="similarity">
    <text evidence="7">Belongs to the binding-protein-dependent transport system permease family.</text>
</comment>
<feature type="transmembrane region" description="Helical" evidence="7">
    <location>
        <begin position="276"/>
        <end position="296"/>
    </location>
</feature>
<comment type="subcellular location">
    <subcellularLocation>
        <location evidence="1 7">Cell membrane</location>
        <topology evidence="1 7">Multi-pass membrane protein</topology>
    </subcellularLocation>
</comment>
<dbReference type="AlphaFoldDB" id="A0A9D1TCK0"/>
<evidence type="ECO:0000313" key="9">
    <source>
        <dbReference type="EMBL" id="HIV26847.1"/>
    </source>
</evidence>
<dbReference type="CDD" id="cd06261">
    <property type="entry name" value="TM_PBP2"/>
    <property type="match status" value="1"/>
</dbReference>
<evidence type="ECO:0000256" key="5">
    <source>
        <dbReference type="ARBA" id="ARBA00022989"/>
    </source>
</evidence>
<comment type="caution">
    <text evidence="9">The sequence shown here is derived from an EMBL/GenBank/DDBJ whole genome shotgun (WGS) entry which is preliminary data.</text>
</comment>
<organism evidence="9 10">
    <name type="scientific">Candidatus Ornithocaccomicrobium faecavium</name>
    <dbReference type="NCBI Taxonomy" id="2840890"/>
    <lineage>
        <taxon>Bacteria</taxon>
        <taxon>Bacillati</taxon>
        <taxon>Bacillota</taxon>
        <taxon>Clostridia</taxon>
        <taxon>Candidatus Ornithocaccomicrobium</taxon>
    </lineage>
</organism>
<dbReference type="Pfam" id="PF00528">
    <property type="entry name" value="BPD_transp_1"/>
    <property type="match status" value="1"/>
</dbReference>
<feature type="transmembrane region" description="Helical" evidence="7">
    <location>
        <begin position="158"/>
        <end position="176"/>
    </location>
</feature>
<dbReference type="InterPro" id="IPR050809">
    <property type="entry name" value="UgpAE/MalFG_permease"/>
</dbReference>
<dbReference type="InterPro" id="IPR000515">
    <property type="entry name" value="MetI-like"/>
</dbReference>
<keyword evidence="6 7" id="KW-0472">Membrane</keyword>
<dbReference type="Gene3D" id="1.10.3720.10">
    <property type="entry name" value="MetI-like"/>
    <property type="match status" value="1"/>
</dbReference>
<dbReference type="PANTHER" id="PTHR43227:SF11">
    <property type="entry name" value="BLL4140 PROTEIN"/>
    <property type="match status" value="1"/>
</dbReference>
<evidence type="ECO:0000256" key="4">
    <source>
        <dbReference type="ARBA" id="ARBA00022692"/>
    </source>
</evidence>
<accession>A0A9D1TCK0</accession>
<dbReference type="InterPro" id="IPR035906">
    <property type="entry name" value="MetI-like_sf"/>
</dbReference>
<dbReference type="PROSITE" id="PS50928">
    <property type="entry name" value="ABC_TM1"/>
    <property type="match status" value="1"/>
</dbReference>
<reference evidence="9" key="2">
    <citation type="journal article" date="2021" name="PeerJ">
        <title>Extensive microbial diversity within the chicken gut microbiome revealed by metagenomics and culture.</title>
        <authorList>
            <person name="Gilroy R."/>
            <person name="Ravi A."/>
            <person name="Getino M."/>
            <person name="Pursley I."/>
            <person name="Horton D.L."/>
            <person name="Alikhan N.F."/>
            <person name="Baker D."/>
            <person name="Gharbi K."/>
            <person name="Hall N."/>
            <person name="Watson M."/>
            <person name="Adriaenssens E.M."/>
            <person name="Foster-Nyarko E."/>
            <person name="Jarju S."/>
            <person name="Secka A."/>
            <person name="Antonio M."/>
            <person name="Oren A."/>
            <person name="Chaudhuri R.R."/>
            <person name="La Ragione R."/>
            <person name="Hildebrand F."/>
            <person name="Pallen M.J."/>
        </authorList>
    </citation>
    <scope>NUCLEOTIDE SEQUENCE</scope>
    <source>
        <strain evidence="9">CHK183-6373</strain>
    </source>
</reference>